<protein>
    <submittedName>
        <fullName evidence="2">Uncharacterized protein</fullName>
    </submittedName>
</protein>
<name>A0A9P5Y374_9AGAR</name>
<gene>
    <name evidence="2" type="ORF">BDZ94DRAFT_813560</name>
</gene>
<keyword evidence="3" id="KW-1185">Reference proteome</keyword>
<sequence>MVRLYTASALKAPPKMYGKAFPPRTSAEIWNLCSPRHLRSRPGSTAAIRYHVFPKSTIAGEHAFMRLRNLFRGPWDGLTHTDGNDTDVGEESCRPSSLFSKKPDHLSNSQKVGQSTSAFHMYSFPVCFHPAKGPCGSENEDPPFSTKYSP</sequence>
<feature type="region of interest" description="Disordered" evidence="1">
    <location>
        <begin position="82"/>
        <end position="111"/>
    </location>
</feature>
<reference evidence="2" key="1">
    <citation type="submission" date="2020-11" db="EMBL/GenBank/DDBJ databases">
        <authorList>
            <consortium name="DOE Joint Genome Institute"/>
            <person name="Ahrendt S."/>
            <person name="Riley R."/>
            <person name="Andreopoulos W."/>
            <person name="Labutti K."/>
            <person name="Pangilinan J."/>
            <person name="Ruiz-Duenas F.J."/>
            <person name="Barrasa J.M."/>
            <person name="Sanchez-Garcia M."/>
            <person name="Camarero S."/>
            <person name="Miyauchi S."/>
            <person name="Serrano A."/>
            <person name="Linde D."/>
            <person name="Babiker R."/>
            <person name="Drula E."/>
            <person name="Ayuso-Fernandez I."/>
            <person name="Pacheco R."/>
            <person name="Padilla G."/>
            <person name="Ferreira P."/>
            <person name="Barriuso J."/>
            <person name="Kellner H."/>
            <person name="Castanera R."/>
            <person name="Alfaro M."/>
            <person name="Ramirez L."/>
            <person name="Pisabarro A.G."/>
            <person name="Kuo A."/>
            <person name="Tritt A."/>
            <person name="Lipzen A."/>
            <person name="He G."/>
            <person name="Yan M."/>
            <person name="Ng V."/>
            <person name="Cullen D."/>
            <person name="Martin F."/>
            <person name="Rosso M.-N."/>
            <person name="Henrissat B."/>
            <person name="Hibbett D."/>
            <person name="Martinez A.T."/>
            <person name="Grigoriev I.V."/>
        </authorList>
    </citation>
    <scope>NUCLEOTIDE SEQUENCE</scope>
    <source>
        <strain evidence="2">CBS 247.69</strain>
    </source>
</reference>
<proteinExistence type="predicted"/>
<organism evidence="2 3">
    <name type="scientific">Collybia nuda</name>
    <dbReference type="NCBI Taxonomy" id="64659"/>
    <lineage>
        <taxon>Eukaryota</taxon>
        <taxon>Fungi</taxon>
        <taxon>Dikarya</taxon>
        <taxon>Basidiomycota</taxon>
        <taxon>Agaricomycotina</taxon>
        <taxon>Agaricomycetes</taxon>
        <taxon>Agaricomycetidae</taxon>
        <taxon>Agaricales</taxon>
        <taxon>Tricholomatineae</taxon>
        <taxon>Clitocybaceae</taxon>
        <taxon>Collybia</taxon>
    </lineage>
</organism>
<dbReference type="Proteomes" id="UP000807353">
    <property type="component" value="Unassembled WGS sequence"/>
</dbReference>
<comment type="caution">
    <text evidence="2">The sequence shown here is derived from an EMBL/GenBank/DDBJ whole genome shotgun (WGS) entry which is preliminary data.</text>
</comment>
<accession>A0A9P5Y374</accession>
<evidence type="ECO:0000313" key="3">
    <source>
        <dbReference type="Proteomes" id="UP000807353"/>
    </source>
</evidence>
<evidence type="ECO:0000313" key="2">
    <source>
        <dbReference type="EMBL" id="KAF9461444.1"/>
    </source>
</evidence>
<dbReference type="EMBL" id="MU150284">
    <property type="protein sequence ID" value="KAF9461444.1"/>
    <property type="molecule type" value="Genomic_DNA"/>
</dbReference>
<dbReference type="AlphaFoldDB" id="A0A9P5Y374"/>
<evidence type="ECO:0000256" key="1">
    <source>
        <dbReference type="SAM" id="MobiDB-lite"/>
    </source>
</evidence>